<accession>A0AAV8W233</accession>
<evidence type="ECO:0000256" key="3">
    <source>
        <dbReference type="ARBA" id="ARBA00023186"/>
    </source>
</evidence>
<dbReference type="Proteomes" id="UP001159042">
    <property type="component" value="Unassembled WGS sequence"/>
</dbReference>
<dbReference type="PANTHER" id="PTHR15069:SF1">
    <property type="entry name" value="PROTEASOME ASSEMBLY CHAPERONE 1"/>
    <property type="match status" value="1"/>
</dbReference>
<gene>
    <name evidence="4" type="ORF">NQ315_005393</name>
</gene>
<evidence type="ECO:0000256" key="1">
    <source>
        <dbReference type="ARBA" id="ARBA00005261"/>
    </source>
</evidence>
<dbReference type="AlphaFoldDB" id="A0AAV8W233"/>
<evidence type="ECO:0000256" key="2">
    <source>
        <dbReference type="ARBA" id="ARBA00019180"/>
    </source>
</evidence>
<organism evidence="4 5">
    <name type="scientific">Exocentrus adspersus</name>
    <dbReference type="NCBI Taxonomy" id="1586481"/>
    <lineage>
        <taxon>Eukaryota</taxon>
        <taxon>Metazoa</taxon>
        <taxon>Ecdysozoa</taxon>
        <taxon>Arthropoda</taxon>
        <taxon>Hexapoda</taxon>
        <taxon>Insecta</taxon>
        <taxon>Pterygota</taxon>
        <taxon>Neoptera</taxon>
        <taxon>Endopterygota</taxon>
        <taxon>Coleoptera</taxon>
        <taxon>Polyphaga</taxon>
        <taxon>Cucujiformia</taxon>
        <taxon>Chrysomeloidea</taxon>
        <taxon>Cerambycidae</taxon>
        <taxon>Lamiinae</taxon>
        <taxon>Acanthocinini</taxon>
        <taxon>Exocentrus</taxon>
    </lineage>
</organism>
<reference evidence="4 5" key="1">
    <citation type="journal article" date="2023" name="Insect Mol. Biol.">
        <title>Genome sequencing provides insights into the evolution of gene families encoding plant cell wall-degrading enzymes in longhorned beetles.</title>
        <authorList>
            <person name="Shin N.R."/>
            <person name="Okamura Y."/>
            <person name="Kirsch R."/>
            <person name="Pauchet Y."/>
        </authorList>
    </citation>
    <scope>NUCLEOTIDE SEQUENCE [LARGE SCALE GENOMIC DNA]</scope>
    <source>
        <strain evidence="4">EAD_L_NR</strain>
    </source>
</reference>
<comment type="similarity">
    <text evidence="1">Belongs to the PSMG1 family.</text>
</comment>
<protein>
    <recommendedName>
        <fullName evidence="2">Proteasome assembly chaperone 1</fullName>
    </recommendedName>
</protein>
<dbReference type="GO" id="GO:0070628">
    <property type="term" value="F:proteasome binding"/>
    <property type="evidence" value="ECO:0007669"/>
    <property type="project" value="TreeGrafter"/>
</dbReference>
<sequence>MFGEIVEPCTRALIDEDEFDEFTEHAVGVPDWEGNAEPPDDIDYLIFIETERVKAFVQNCVLKEPAPVSKINNAGIEICIVDENKYFVIFSGKKNFTCNEITQLLEKWIKTAKYVCAITSESIYNYQNDNLQEKPTSLVKMLTSNNKNKALDYGILECPNLVTGLGASILTYCLLAGVKCNLYVIYVDTAPLDSLNMKSLLMLFSDLGISLKNTNISLTPASNLYM</sequence>
<dbReference type="EMBL" id="JANEYG010000014">
    <property type="protein sequence ID" value="KAJ8920524.1"/>
    <property type="molecule type" value="Genomic_DNA"/>
</dbReference>
<comment type="caution">
    <text evidence="4">The sequence shown here is derived from an EMBL/GenBank/DDBJ whole genome shotgun (WGS) entry which is preliminary data.</text>
</comment>
<dbReference type="GO" id="GO:0005783">
    <property type="term" value="C:endoplasmic reticulum"/>
    <property type="evidence" value="ECO:0007669"/>
    <property type="project" value="InterPro"/>
</dbReference>
<evidence type="ECO:0000313" key="5">
    <source>
        <dbReference type="Proteomes" id="UP001159042"/>
    </source>
</evidence>
<proteinExistence type="inferred from homology"/>
<dbReference type="GO" id="GO:0080129">
    <property type="term" value="P:proteasome core complex assembly"/>
    <property type="evidence" value="ECO:0007669"/>
    <property type="project" value="TreeGrafter"/>
</dbReference>
<dbReference type="Pfam" id="PF16094">
    <property type="entry name" value="PAC1"/>
    <property type="match status" value="1"/>
</dbReference>
<keyword evidence="3" id="KW-0143">Chaperone</keyword>
<dbReference type="InterPro" id="IPR016565">
    <property type="entry name" value="Proteasome_assmbl_chp_1"/>
</dbReference>
<evidence type="ECO:0000313" key="4">
    <source>
        <dbReference type="EMBL" id="KAJ8920524.1"/>
    </source>
</evidence>
<keyword evidence="5" id="KW-1185">Reference proteome</keyword>
<dbReference type="PANTHER" id="PTHR15069">
    <property type="entry name" value="PROTEASOME ASSEMBLY CHAPERONE 1"/>
    <property type="match status" value="1"/>
</dbReference>
<name>A0AAV8W233_9CUCU</name>